<feature type="transmembrane region" description="Helical" evidence="8">
    <location>
        <begin position="229"/>
        <end position="245"/>
    </location>
</feature>
<keyword evidence="5" id="KW-0175">Coiled coil</keyword>
<comment type="similarity">
    <text evidence="7">Belongs to the WRB/GET1 family.</text>
</comment>
<dbReference type="GO" id="GO:0043529">
    <property type="term" value="C:GET complex"/>
    <property type="evidence" value="ECO:0007669"/>
    <property type="project" value="InterPro"/>
</dbReference>
<dbReference type="FunFam" id="1.10.287.660:FF:000006">
    <property type="entry name" value="Protein GET1"/>
    <property type="match status" value="1"/>
</dbReference>
<evidence type="ECO:0000256" key="2">
    <source>
        <dbReference type="ARBA" id="ARBA00022692"/>
    </source>
</evidence>
<keyword evidence="6 7" id="KW-0472">Membrane</keyword>
<feature type="transmembrane region" description="Helical" evidence="8">
    <location>
        <begin position="443"/>
        <end position="462"/>
    </location>
</feature>
<reference evidence="9" key="1">
    <citation type="submission" date="2021-05" db="EMBL/GenBank/DDBJ databases">
        <authorList>
            <person name="Khan N."/>
        </authorList>
    </citation>
    <scope>NUCLEOTIDE SEQUENCE</scope>
</reference>
<keyword evidence="2 7" id="KW-0812">Transmembrane</keyword>
<evidence type="ECO:0008006" key="11">
    <source>
        <dbReference type="Google" id="ProtNLM"/>
    </source>
</evidence>
<feature type="transmembrane region" description="Helical" evidence="8">
    <location>
        <begin position="158"/>
        <end position="186"/>
    </location>
</feature>
<evidence type="ECO:0000256" key="4">
    <source>
        <dbReference type="ARBA" id="ARBA00022989"/>
    </source>
</evidence>
<dbReference type="GO" id="GO:0071816">
    <property type="term" value="P:tail-anchored membrane protein insertion into ER membrane"/>
    <property type="evidence" value="ECO:0007669"/>
    <property type="project" value="InterPro"/>
</dbReference>
<proteinExistence type="inferred from homology"/>
<organism evidence="9 10">
    <name type="scientific">Fusarium equiseti</name>
    <name type="common">Fusarium scirpi</name>
    <dbReference type="NCBI Taxonomy" id="61235"/>
    <lineage>
        <taxon>Eukaryota</taxon>
        <taxon>Fungi</taxon>
        <taxon>Dikarya</taxon>
        <taxon>Ascomycota</taxon>
        <taxon>Pezizomycotina</taxon>
        <taxon>Sordariomycetes</taxon>
        <taxon>Hypocreomycetidae</taxon>
        <taxon>Hypocreales</taxon>
        <taxon>Nectriaceae</taxon>
        <taxon>Fusarium</taxon>
        <taxon>Fusarium incarnatum-equiseti species complex</taxon>
    </lineage>
</organism>
<evidence type="ECO:0000313" key="9">
    <source>
        <dbReference type="EMBL" id="CAG7565747.1"/>
    </source>
</evidence>
<protein>
    <recommendedName>
        <fullName evidence="11">Protein GET1</fullName>
    </recommendedName>
</protein>
<dbReference type="EMBL" id="CAJSTJ010000185">
    <property type="protein sequence ID" value="CAG7565747.1"/>
    <property type="molecule type" value="Genomic_DNA"/>
</dbReference>
<evidence type="ECO:0000256" key="7">
    <source>
        <dbReference type="HAMAP-Rule" id="MF_03113"/>
    </source>
</evidence>
<dbReference type="PANTHER" id="PTHR39470">
    <property type="entry name" value="CHROMOSOME 10, WHOLE GENOME SHOTGUN SEQUENCE"/>
    <property type="match status" value="1"/>
</dbReference>
<feature type="topological domain" description="Cytoplasmic" evidence="7">
    <location>
        <begin position="173"/>
        <end position="573"/>
    </location>
</feature>
<accession>A0A8J2NJZ2</accession>
<feature type="topological domain" description="Lumenal" evidence="7">
    <location>
        <begin position="1"/>
        <end position="4"/>
    </location>
</feature>
<feature type="transmembrane region" description="Helical" evidence="8">
    <location>
        <begin position="119"/>
        <end position="138"/>
    </location>
</feature>
<dbReference type="InterPro" id="IPR027538">
    <property type="entry name" value="Get1_fungi"/>
</dbReference>
<dbReference type="PANTHER" id="PTHR39470:SF1">
    <property type="entry name" value="CHORISMATE SYNTHASE PROTEIN"/>
    <property type="match status" value="1"/>
</dbReference>
<feature type="transmembrane region" description="Helical" evidence="8">
    <location>
        <begin position="6"/>
        <end position="30"/>
    </location>
</feature>
<feature type="transmembrane region" description="Helical" evidence="8">
    <location>
        <begin position="266"/>
        <end position="285"/>
    </location>
</feature>
<feature type="transmembrane region" description="Helical" evidence="8">
    <location>
        <begin position="402"/>
        <end position="423"/>
    </location>
</feature>
<dbReference type="InterPro" id="IPR028945">
    <property type="entry name" value="Get1"/>
</dbReference>
<evidence type="ECO:0000256" key="3">
    <source>
        <dbReference type="ARBA" id="ARBA00022824"/>
    </source>
</evidence>
<gene>
    <name evidence="7" type="primary">GET1</name>
    <name evidence="9" type="ORF">FEQUK3_LOCUS11448</name>
</gene>
<comment type="caution">
    <text evidence="9">The sequence shown here is derived from an EMBL/GenBank/DDBJ whole genome shotgun (WGS) entry which is preliminary data.</text>
</comment>
<evidence type="ECO:0000256" key="8">
    <source>
        <dbReference type="SAM" id="Phobius"/>
    </source>
</evidence>
<feature type="transmembrane region" description="Helical" evidence="8">
    <location>
        <begin position="371"/>
        <end position="390"/>
    </location>
</feature>
<keyword evidence="4 7" id="KW-1133">Transmembrane helix</keyword>
<dbReference type="AlphaFoldDB" id="A0A8J2NJZ2"/>
<dbReference type="Pfam" id="PF04420">
    <property type="entry name" value="CHD5"/>
    <property type="match status" value="1"/>
</dbReference>
<name>A0A8J2NJZ2_FUSEQ</name>
<evidence type="ECO:0000256" key="6">
    <source>
        <dbReference type="ARBA" id="ARBA00023136"/>
    </source>
</evidence>
<keyword evidence="1 7" id="KW-0813">Transport</keyword>
<evidence type="ECO:0000256" key="5">
    <source>
        <dbReference type="ARBA" id="ARBA00023054"/>
    </source>
</evidence>
<evidence type="ECO:0000256" key="1">
    <source>
        <dbReference type="ARBA" id="ARBA00022448"/>
    </source>
</evidence>
<dbReference type="HAMAP" id="MF_03113">
    <property type="entry name" value="Get1"/>
    <property type="match status" value="1"/>
</dbReference>
<keyword evidence="3 7" id="KW-0256">Endoplasmic reticulum</keyword>
<dbReference type="Proteomes" id="UP000693738">
    <property type="component" value="Unassembled WGS sequence"/>
</dbReference>
<sequence>MASLMLSIFVVEVIVNLVNTIGATAINNLLWNLVNFLPIPTAKAAGEQRKLQADYLKVRRDLNATSSQDEFARWAKLRRQHDKLLDQLEKTKKTTEASRSNFDKVLTVVRIVVTRAPQYFLPFWFATQPMFWLPYGWFPYWAEWILSFPRAPIGSVSIASWQLACTGVIALLSDLIVGTAGLLLNAKQAKEAPVAAEKVAAEEKKKSPLGHIESILAIMAIPWDSLRSLVIFFGPIIIPKAISYYRSVKNNPHGRNAPIVPVPPRVGVALALLAFLVVGYLVQTLPPFAPENLFLATQSRIQIPVDVLFNRVAVGRPDNVLTKQDEALRGRFVNLESRLLYLQFGPDVLANCPFCTSEEPKTFFNYALPQLLWPHIANLFAIAFVTSPTFTGRAGAQWRPKATMAAAVIAALDIYFVNSYNYQANARALRLSEVDFFYWTARIARLVTLAGFDAVLGWLLYLSATNRAFVEPPSPVERIEATGRALMVVKSKLSALGIVKNTALRDEDLRSRSHAYWSHEVRLMGEVMEEREVVEGVNDALSNRIDVGSITRDAEGYAQNVLQNLHAETAHDG</sequence>
<evidence type="ECO:0000313" key="10">
    <source>
        <dbReference type="Proteomes" id="UP000693738"/>
    </source>
</evidence>
<comment type="caution">
    <text evidence="7">Lacks conserved residue(s) required for the propagation of feature annotation.</text>
</comment>